<dbReference type="RefSeq" id="WP_189295552.1">
    <property type="nucleotide sequence ID" value="NZ_BMRP01000001.1"/>
</dbReference>
<evidence type="ECO:0000313" key="1">
    <source>
        <dbReference type="EMBL" id="GGU43406.1"/>
    </source>
</evidence>
<protein>
    <submittedName>
        <fullName evidence="1">Uncharacterized protein</fullName>
    </submittedName>
</protein>
<proteinExistence type="predicted"/>
<gene>
    <name evidence="1" type="ORF">GCM10010211_03520</name>
</gene>
<name>A0ABQ2ULS6_9ACTN</name>
<evidence type="ECO:0000313" key="2">
    <source>
        <dbReference type="Proteomes" id="UP000654471"/>
    </source>
</evidence>
<keyword evidence="2" id="KW-1185">Reference proteome</keyword>
<dbReference type="EMBL" id="BMRP01000001">
    <property type="protein sequence ID" value="GGU43406.1"/>
    <property type="molecule type" value="Genomic_DNA"/>
</dbReference>
<organism evidence="1 2">
    <name type="scientific">Streptomyces albospinus</name>
    <dbReference type="NCBI Taxonomy" id="285515"/>
    <lineage>
        <taxon>Bacteria</taxon>
        <taxon>Bacillati</taxon>
        <taxon>Actinomycetota</taxon>
        <taxon>Actinomycetes</taxon>
        <taxon>Kitasatosporales</taxon>
        <taxon>Streptomycetaceae</taxon>
        <taxon>Streptomyces</taxon>
    </lineage>
</organism>
<sequence>MPDKHGVIDVKVSRRVLWVGADAYPLHNITRARRTVIVPRVEQYGDHNTGIIKNQGPTDPRSAFRDMIATIQVLRNQVPPEDREVIDESLRAIGTGQDVPHSTMRRALTNISGVATMIGAAGVPVIESVRRVIEALGS</sequence>
<comment type="caution">
    <text evidence="1">The sequence shown here is derived from an EMBL/GenBank/DDBJ whole genome shotgun (WGS) entry which is preliminary data.</text>
</comment>
<accession>A0ABQ2ULS6</accession>
<reference evidence="2" key="1">
    <citation type="journal article" date="2019" name="Int. J. Syst. Evol. Microbiol.">
        <title>The Global Catalogue of Microorganisms (GCM) 10K type strain sequencing project: providing services to taxonomists for standard genome sequencing and annotation.</title>
        <authorList>
            <consortium name="The Broad Institute Genomics Platform"/>
            <consortium name="The Broad Institute Genome Sequencing Center for Infectious Disease"/>
            <person name="Wu L."/>
            <person name="Ma J."/>
        </authorList>
    </citation>
    <scope>NUCLEOTIDE SEQUENCE [LARGE SCALE GENOMIC DNA]</scope>
    <source>
        <strain evidence="2">JCM 3399</strain>
    </source>
</reference>
<dbReference type="Proteomes" id="UP000654471">
    <property type="component" value="Unassembled WGS sequence"/>
</dbReference>